<reference evidence="4" key="1">
    <citation type="journal article" date="2023" name="Mol. Phylogenet. Evol.">
        <title>Genome-scale phylogeny and comparative genomics of the fungal order Sordariales.</title>
        <authorList>
            <person name="Hensen N."/>
            <person name="Bonometti L."/>
            <person name="Westerberg I."/>
            <person name="Brannstrom I.O."/>
            <person name="Guillou S."/>
            <person name="Cros-Aarteil S."/>
            <person name="Calhoun S."/>
            <person name="Haridas S."/>
            <person name="Kuo A."/>
            <person name="Mondo S."/>
            <person name="Pangilinan J."/>
            <person name="Riley R."/>
            <person name="LaButti K."/>
            <person name="Andreopoulos B."/>
            <person name="Lipzen A."/>
            <person name="Chen C."/>
            <person name="Yan M."/>
            <person name="Daum C."/>
            <person name="Ng V."/>
            <person name="Clum A."/>
            <person name="Steindorff A."/>
            <person name="Ohm R.A."/>
            <person name="Martin F."/>
            <person name="Silar P."/>
            <person name="Natvig D.O."/>
            <person name="Lalanne C."/>
            <person name="Gautier V."/>
            <person name="Ament-Velasquez S.L."/>
            <person name="Kruys A."/>
            <person name="Hutchinson M.I."/>
            <person name="Powell A.J."/>
            <person name="Barry K."/>
            <person name="Miller A.N."/>
            <person name="Grigoriev I.V."/>
            <person name="Debuchy R."/>
            <person name="Gladieux P."/>
            <person name="Hiltunen Thoren M."/>
            <person name="Johannesson H."/>
        </authorList>
    </citation>
    <scope>NUCLEOTIDE SEQUENCE</scope>
    <source>
        <strain evidence="4">PSN309</strain>
    </source>
</reference>
<dbReference type="Pfam" id="PF12796">
    <property type="entry name" value="Ank_2"/>
    <property type="match status" value="1"/>
</dbReference>
<dbReference type="GO" id="GO:0003824">
    <property type="term" value="F:catalytic activity"/>
    <property type="evidence" value="ECO:0007669"/>
    <property type="project" value="InterPro"/>
</dbReference>
<sequence>MSDPHKYTVGWICAVPTESVAAGAFLDEEHPGPTHVAQNDNNSYILGRIRSHNIVIATLPDGEYGTNSAAAVARDMLHSFPNVRIGLMVGIGGGAPTAKHDIRLGDIVVSSRAGGSNYGGVLQYDFGKSIQDEEFRETGYLNQPPMVLRTAVSTLKGIYERKGHRLAESVETALGNIKKQKKYGRPAPETDKLYKSDFVHLSESDGSCAVVCGEDKANLVTRDKRDEEDDDPAIHYGLIASGNQLMKDARVRDRLAHSKGVMCFEMEASGLMNHFPCLVIRGICDYSDSHKNKDWQGFAAMMAAAYAKDLLSQIALNKVEGERRLAEVMKSVKQGLGGLEQKMNELNRGRHFSEVEKWLKPVDTSTNYNQARQKSHQGTGKWFLDSHEFTEWKQGSRSHLWLHGFAGCGKTVLTSTIVDQLQKIDDVITIAFYFDFSNTAKQTVDALLRSLIFQLHKRKPNIKELDKLYQRLDDGSRQPNIEDLISSLQALMKDSKTIFVILDALDECIEKQQLIKWMETLTAPDLSNVHVLVTSRPEEEFRRWIPSRIGQENCMPLDREAVNDDIRSYVTATLEESPDFVDKKLSEELQEQIRLKVGNGAKGMFRWAACQLKTLGECTTPFHIKNALSMLPRDLNETYDRMIESIPKNNLKDAIRLLQFLVHWEFWSPMTLKQAIEIIATSPDDTEEELGGFHYDRRPFEDAVPKYCPNLVSVVEVKSGDHVITELHLAHFSVKEYLLKREEFNLKNASIRLSKTCINYLEGIEDSKGLISEEDGSHAMEYCATMTWTRYYTLAEPIEDDSLIQKAIAFIENDSSFSRLFRYREDVGSKLYYVCKNGLLAVSRRLIEQGADVNAQGGEYGNALQVAAWGGHQAVVHLLLEKGADVNAQGGQYGNALQAAARGGHQAVVQLLVEKGAYVNAQGGYYGNALQ</sequence>
<protein>
    <submittedName>
        <fullName evidence="4">Vegetative incompatibility protein HET-E-1</fullName>
    </submittedName>
</protein>
<dbReference type="EMBL" id="MU864747">
    <property type="protein sequence ID" value="KAK4182125.1"/>
    <property type="molecule type" value="Genomic_DNA"/>
</dbReference>
<evidence type="ECO:0000313" key="5">
    <source>
        <dbReference type="Proteomes" id="UP001302126"/>
    </source>
</evidence>
<dbReference type="AlphaFoldDB" id="A0AAN7ADK9"/>
<dbReference type="InterPro" id="IPR000845">
    <property type="entry name" value="Nucleoside_phosphorylase_d"/>
</dbReference>
<dbReference type="SUPFAM" id="SSF53167">
    <property type="entry name" value="Purine and uridine phosphorylases"/>
    <property type="match status" value="1"/>
</dbReference>
<dbReference type="SMART" id="SM00248">
    <property type="entry name" value="ANK"/>
    <property type="match status" value="3"/>
</dbReference>
<feature type="non-terminal residue" evidence="4">
    <location>
        <position position="931"/>
    </location>
</feature>
<feature type="repeat" description="ANK" evidence="2">
    <location>
        <begin position="892"/>
        <end position="924"/>
    </location>
</feature>
<dbReference type="Gene3D" id="1.25.40.20">
    <property type="entry name" value="Ankyrin repeat-containing domain"/>
    <property type="match status" value="1"/>
</dbReference>
<feature type="domain" description="NACHT" evidence="3">
    <location>
        <begin position="398"/>
        <end position="537"/>
    </location>
</feature>
<dbReference type="Gene3D" id="3.40.50.1580">
    <property type="entry name" value="Nucleoside phosphorylase domain"/>
    <property type="match status" value="1"/>
</dbReference>
<dbReference type="InterPro" id="IPR027417">
    <property type="entry name" value="P-loop_NTPase"/>
</dbReference>
<feature type="repeat" description="ANK" evidence="2">
    <location>
        <begin position="859"/>
        <end position="891"/>
    </location>
</feature>
<dbReference type="PROSITE" id="PS50837">
    <property type="entry name" value="NACHT"/>
    <property type="match status" value="1"/>
</dbReference>
<dbReference type="SUPFAM" id="SSF48403">
    <property type="entry name" value="Ankyrin repeat"/>
    <property type="match status" value="1"/>
</dbReference>
<dbReference type="InterPro" id="IPR056884">
    <property type="entry name" value="NPHP3-like_N"/>
</dbReference>
<dbReference type="PROSITE" id="PS50088">
    <property type="entry name" value="ANK_REPEAT"/>
    <property type="match status" value="2"/>
</dbReference>
<dbReference type="InterPro" id="IPR053137">
    <property type="entry name" value="NLR-like"/>
</dbReference>
<evidence type="ECO:0000313" key="4">
    <source>
        <dbReference type="EMBL" id="KAK4182125.1"/>
    </source>
</evidence>
<dbReference type="PROSITE" id="PS50297">
    <property type="entry name" value="ANK_REP_REGION"/>
    <property type="match status" value="2"/>
</dbReference>
<dbReference type="Proteomes" id="UP001302126">
    <property type="component" value="Unassembled WGS sequence"/>
</dbReference>
<dbReference type="InterPro" id="IPR007111">
    <property type="entry name" value="NACHT_NTPase"/>
</dbReference>
<name>A0AAN7ADK9_9PEZI</name>
<reference evidence="4" key="2">
    <citation type="submission" date="2023-05" db="EMBL/GenBank/DDBJ databases">
        <authorList>
            <consortium name="Lawrence Berkeley National Laboratory"/>
            <person name="Steindorff A."/>
            <person name="Hensen N."/>
            <person name="Bonometti L."/>
            <person name="Westerberg I."/>
            <person name="Brannstrom I.O."/>
            <person name="Guillou S."/>
            <person name="Cros-Aarteil S."/>
            <person name="Calhoun S."/>
            <person name="Haridas S."/>
            <person name="Kuo A."/>
            <person name="Mondo S."/>
            <person name="Pangilinan J."/>
            <person name="Riley R."/>
            <person name="Labutti K."/>
            <person name="Andreopoulos B."/>
            <person name="Lipzen A."/>
            <person name="Chen C."/>
            <person name="Yanf M."/>
            <person name="Daum C."/>
            <person name="Ng V."/>
            <person name="Clum A."/>
            <person name="Ohm R."/>
            <person name="Martin F."/>
            <person name="Silar P."/>
            <person name="Natvig D."/>
            <person name="Lalanne C."/>
            <person name="Gautier V."/>
            <person name="Ament-Velasquez S.L."/>
            <person name="Kruys A."/>
            <person name="Hutchinson M.I."/>
            <person name="Powell A.J."/>
            <person name="Barry K."/>
            <person name="Miller A.N."/>
            <person name="Grigoriev I.V."/>
            <person name="Debuchy R."/>
            <person name="Gladieux P."/>
            <person name="Thoren M.H."/>
            <person name="Johannesson H."/>
        </authorList>
    </citation>
    <scope>NUCLEOTIDE SEQUENCE</scope>
    <source>
        <strain evidence="4">PSN309</strain>
    </source>
</reference>
<comment type="caution">
    <text evidence="4">The sequence shown here is derived from an EMBL/GenBank/DDBJ whole genome shotgun (WGS) entry which is preliminary data.</text>
</comment>
<organism evidence="4 5">
    <name type="scientific">Podospora australis</name>
    <dbReference type="NCBI Taxonomy" id="1536484"/>
    <lineage>
        <taxon>Eukaryota</taxon>
        <taxon>Fungi</taxon>
        <taxon>Dikarya</taxon>
        <taxon>Ascomycota</taxon>
        <taxon>Pezizomycotina</taxon>
        <taxon>Sordariomycetes</taxon>
        <taxon>Sordariomycetidae</taxon>
        <taxon>Sordariales</taxon>
        <taxon>Podosporaceae</taxon>
        <taxon>Podospora</taxon>
    </lineage>
</organism>
<evidence type="ECO:0000256" key="1">
    <source>
        <dbReference type="ARBA" id="ARBA00022737"/>
    </source>
</evidence>
<dbReference type="Gene3D" id="3.40.50.300">
    <property type="entry name" value="P-loop containing nucleotide triphosphate hydrolases"/>
    <property type="match status" value="1"/>
</dbReference>
<dbReference type="InterPro" id="IPR036770">
    <property type="entry name" value="Ankyrin_rpt-contain_sf"/>
</dbReference>
<proteinExistence type="predicted"/>
<dbReference type="SUPFAM" id="SSF52540">
    <property type="entry name" value="P-loop containing nucleoside triphosphate hydrolases"/>
    <property type="match status" value="1"/>
</dbReference>
<keyword evidence="5" id="KW-1185">Reference proteome</keyword>
<keyword evidence="2" id="KW-0040">ANK repeat</keyword>
<evidence type="ECO:0000256" key="2">
    <source>
        <dbReference type="PROSITE-ProRule" id="PRU00023"/>
    </source>
</evidence>
<dbReference type="GO" id="GO:0009116">
    <property type="term" value="P:nucleoside metabolic process"/>
    <property type="evidence" value="ECO:0007669"/>
    <property type="project" value="InterPro"/>
</dbReference>
<gene>
    <name evidence="4" type="ORF">QBC35DRAFT_510562</name>
</gene>
<accession>A0AAN7ADK9</accession>
<dbReference type="InterPro" id="IPR035994">
    <property type="entry name" value="Nucleoside_phosphorylase_sf"/>
</dbReference>
<dbReference type="Pfam" id="PF01048">
    <property type="entry name" value="PNP_UDP_1"/>
    <property type="match status" value="1"/>
</dbReference>
<evidence type="ECO:0000259" key="3">
    <source>
        <dbReference type="PROSITE" id="PS50837"/>
    </source>
</evidence>
<keyword evidence="1" id="KW-0677">Repeat</keyword>
<dbReference type="PANTHER" id="PTHR46082">
    <property type="entry name" value="ATP/GTP-BINDING PROTEIN-RELATED"/>
    <property type="match status" value="1"/>
</dbReference>
<dbReference type="InterPro" id="IPR002110">
    <property type="entry name" value="Ankyrin_rpt"/>
</dbReference>
<dbReference type="Pfam" id="PF24883">
    <property type="entry name" value="NPHP3_N"/>
    <property type="match status" value="1"/>
</dbReference>
<dbReference type="PANTHER" id="PTHR46082:SF11">
    <property type="entry name" value="AAA+ ATPASE DOMAIN-CONTAINING PROTEIN-RELATED"/>
    <property type="match status" value="1"/>
</dbReference>